<name>A0ABD0MQZ4_CIRMR</name>
<feature type="compositionally biased region" description="Polar residues" evidence="1">
    <location>
        <begin position="1"/>
        <end position="40"/>
    </location>
</feature>
<dbReference type="EMBL" id="JAMKFB020000262">
    <property type="protein sequence ID" value="KAL0150961.1"/>
    <property type="molecule type" value="Genomic_DNA"/>
</dbReference>
<gene>
    <name evidence="2" type="ORF">M9458_053733</name>
</gene>
<comment type="caution">
    <text evidence="2">The sequence shown here is derived from an EMBL/GenBank/DDBJ whole genome shotgun (WGS) entry which is preliminary data.</text>
</comment>
<evidence type="ECO:0000256" key="1">
    <source>
        <dbReference type="SAM" id="MobiDB-lite"/>
    </source>
</evidence>
<evidence type="ECO:0000313" key="2">
    <source>
        <dbReference type="EMBL" id="KAL0150961.1"/>
    </source>
</evidence>
<keyword evidence="3" id="KW-1185">Reference proteome</keyword>
<proteinExistence type="predicted"/>
<dbReference type="AlphaFoldDB" id="A0ABD0MQZ4"/>
<reference evidence="2 3" key="1">
    <citation type="submission" date="2024-05" db="EMBL/GenBank/DDBJ databases">
        <title>Genome sequencing and assembly of Indian major carp, Cirrhinus mrigala (Hamilton, 1822).</title>
        <authorList>
            <person name="Mohindra V."/>
            <person name="Chowdhury L.M."/>
            <person name="Lal K."/>
            <person name="Jena J.K."/>
        </authorList>
    </citation>
    <scope>NUCLEOTIDE SEQUENCE [LARGE SCALE GENOMIC DNA]</scope>
    <source>
        <strain evidence="2">CM1030</strain>
        <tissue evidence="2">Blood</tissue>
    </source>
</reference>
<feature type="region of interest" description="Disordered" evidence="1">
    <location>
        <begin position="1"/>
        <end position="65"/>
    </location>
</feature>
<accession>A0ABD0MQZ4</accession>
<protein>
    <submittedName>
        <fullName evidence="2">Uncharacterized protein</fullName>
    </submittedName>
</protein>
<dbReference type="Proteomes" id="UP001529510">
    <property type="component" value="Unassembled WGS sequence"/>
</dbReference>
<evidence type="ECO:0000313" key="3">
    <source>
        <dbReference type="Proteomes" id="UP001529510"/>
    </source>
</evidence>
<sequence>LRKGSCQNSSGPAASQSCSQTRPMVQFSQEGGTASLSTSYKELPEMGSPEERDQLTCQDPLSTRGRVEDSAPFWLSAIRQMATTWSIKEQFPSFGIAIGTLGQLGKEQILPSNIEYLFSQCGTGFSHYDSTSFPRPCTVSAEVRENTQTQESGLSEILPEAPGAHGILSHGHATGPDAYETAASLASYLSPEMGMAPRTSLQMDRYDRCFQDRLERVCNGHAASGVWTGPWLHWHINGLESLTVLLALKRFWLLVQGKHVFIQTTQPSPALEPA</sequence>
<organism evidence="2 3">
    <name type="scientific">Cirrhinus mrigala</name>
    <name type="common">Mrigala</name>
    <dbReference type="NCBI Taxonomy" id="683832"/>
    <lineage>
        <taxon>Eukaryota</taxon>
        <taxon>Metazoa</taxon>
        <taxon>Chordata</taxon>
        <taxon>Craniata</taxon>
        <taxon>Vertebrata</taxon>
        <taxon>Euteleostomi</taxon>
        <taxon>Actinopterygii</taxon>
        <taxon>Neopterygii</taxon>
        <taxon>Teleostei</taxon>
        <taxon>Ostariophysi</taxon>
        <taxon>Cypriniformes</taxon>
        <taxon>Cyprinidae</taxon>
        <taxon>Labeoninae</taxon>
        <taxon>Labeonini</taxon>
        <taxon>Cirrhinus</taxon>
    </lineage>
</organism>
<feature type="non-terminal residue" evidence="2">
    <location>
        <position position="1"/>
    </location>
</feature>